<reference evidence="1" key="1">
    <citation type="journal article" date="2023" name="Plant J.">
        <title>Genome sequences and population genomics provide insights into the demographic history, inbreeding, and mutation load of two 'living fossil' tree species of Dipteronia.</title>
        <authorList>
            <person name="Feng Y."/>
            <person name="Comes H.P."/>
            <person name="Chen J."/>
            <person name="Zhu S."/>
            <person name="Lu R."/>
            <person name="Zhang X."/>
            <person name="Li P."/>
            <person name="Qiu J."/>
            <person name="Olsen K.M."/>
            <person name="Qiu Y."/>
        </authorList>
    </citation>
    <scope>NUCLEOTIDE SEQUENCE</scope>
    <source>
        <strain evidence="1">NBL</strain>
    </source>
</reference>
<proteinExistence type="predicted"/>
<gene>
    <name evidence="1" type="ORF">Dsin_008599</name>
</gene>
<evidence type="ECO:0000313" key="1">
    <source>
        <dbReference type="EMBL" id="KAK3221574.1"/>
    </source>
</evidence>
<organism evidence="1 2">
    <name type="scientific">Dipteronia sinensis</name>
    <dbReference type="NCBI Taxonomy" id="43782"/>
    <lineage>
        <taxon>Eukaryota</taxon>
        <taxon>Viridiplantae</taxon>
        <taxon>Streptophyta</taxon>
        <taxon>Embryophyta</taxon>
        <taxon>Tracheophyta</taxon>
        <taxon>Spermatophyta</taxon>
        <taxon>Magnoliopsida</taxon>
        <taxon>eudicotyledons</taxon>
        <taxon>Gunneridae</taxon>
        <taxon>Pentapetalae</taxon>
        <taxon>rosids</taxon>
        <taxon>malvids</taxon>
        <taxon>Sapindales</taxon>
        <taxon>Sapindaceae</taxon>
        <taxon>Hippocastanoideae</taxon>
        <taxon>Acereae</taxon>
        <taxon>Dipteronia</taxon>
    </lineage>
</organism>
<name>A0AAE0EB32_9ROSI</name>
<dbReference type="Proteomes" id="UP001281410">
    <property type="component" value="Unassembled WGS sequence"/>
</dbReference>
<accession>A0AAE0EB32</accession>
<dbReference type="EMBL" id="JANJYJ010000003">
    <property type="protein sequence ID" value="KAK3221574.1"/>
    <property type="molecule type" value="Genomic_DNA"/>
</dbReference>
<sequence>MCEAFNHAILNARDKPVITLMEMIKNYLMKRLVRKRSEMEKWHYDIGPKSVQVC</sequence>
<dbReference type="AlphaFoldDB" id="A0AAE0EB32"/>
<comment type="caution">
    <text evidence="1">The sequence shown here is derived from an EMBL/GenBank/DDBJ whole genome shotgun (WGS) entry which is preliminary data.</text>
</comment>
<evidence type="ECO:0000313" key="2">
    <source>
        <dbReference type="Proteomes" id="UP001281410"/>
    </source>
</evidence>
<keyword evidence="2" id="KW-1185">Reference proteome</keyword>
<protein>
    <submittedName>
        <fullName evidence="1">Uncharacterized protein</fullName>
    </submittedName>
</protein>